<feature type="compositionally biased region" description="Basic residues" evidence="1">
    <location>
        <begin position="188"/>
        <end position="200"/>
    </location>
</feature>
<feature type="compositionally biased region" description="Basic and acidic residues" evidence="1">
    <location>
        <begin position="148"/>
        <end position="158"/>
    </location>
</feature>
<evidence type="ECO:0000313" key="2">
    <source>
        <dbReference type="EMBL" id="JAA70014.1"/>
    </source>
</evidence>
<keyword evidence="2" id="KW-0804">Transcription</keyword>
<accession>A0A0K8RHM0</accession>
<protein>
    <submittedName>
        <fullName evidence="2">Putative dna-directed rna polymerase iii subunit rpc7-like protein</fullName>
    </submittedName>
</protein>
<name>A0A0K8RHM0_IXORI</name>
<feature type="compositionally biased region" description="Gly residues" evidence="1">
    <location>
        <begin position="159"/>
        <end position="177"/>
    </location>
</feature>
<keyword evidence="2" id="KW-0240">DNA-directed RNA polymerase</keyword>
<reference evidence="2" key="1">
    <citation type="submission" date="2012-12" db="EMBL/GenBank/DDBJ databases">
        <title>Identification and characterization of a phenylalanine ammonia-lyase gene family in Isatis indigotica Fort.</title>
        <authorList>
            <person name="Liu Q."/>
            <person name="Chen J."/>
            <person name="Zhou X."/>
            <person name="Di P."/>
            <person name="Xiao Y."/>
            <person name="Xuan H."/>
            <person name="Zhang L."/>
            <person name="Chen W."/>
        </authorList>
    </citation>
    <scope>NUCLEOTIDE SEQUENCE</scope>
    <source>
        <tissue evidence="2">Salivary gland</tissue>
    </source>
</reference>
<organism evidence="2">
    <name type="scientific">Ixodes ricinus</name>
    <name type="common">Common tick</name>
    <name type="synonym">Acarus ricinus</name>
    <dbReference type="NCBI Taxonomy" id="34613"/>
    <lineage>
        <taxon>Eukaryota</taxon>
        <taxon>Metazoa</taxon>
        <taxon>Ecdysozoa</taxon>
        <taxon>Arthropoda</taxon>
        <taxon>Chelicerata</taxon>
        <taxon>Arachnida</taxon>
        <taxon>Acari</taxon>
        <taxon>Parasitiformes</taxon>
        <taxon>Ixodida</taxon>
        <taxon>Ixodoidea</taxon>
        <taxon>Ixodidae</taxon>
        <taxon>Ixodinae</taxon>
        <taxon>Ixodes</taxon>
    </lineage>
</organism>
<feature type="region of interest" description="Disordered" evidence="1">
    <location>
        <begin position="124"/>
        <end position="200"/>
    </location>
</feature>
<dbReference type="EMBL" id="GADI01003794">
    <property type="protein sequence ID" value="JAA70014.1"/>
    <property type="molecule type" value="mRNA"/>
</dbReference>
<evidence type="ECO:0000256" key="1">
    <source>
        <dbReference type="SAM" id="MobiDB-lite"/>
    </source>
</evidence>
<dbReference type="AlphaFoldDB" id="A0A0K8RHM0"/>
<sequence length="225" mass="24825">MSFNVEQLGLTRADAALPPILQPPPAYPPLEFSPAPLVNSEENIYLAALLRDQRRNMFESGFNVQPLAPPQLVERYSDRYQAPKAPEVVYDLSYFPAELRSTKKVQKSVPKVYQALEGHKLGCTKEAAGSGRDGGQGRQRWRRGGGGRGEEGTRDRGGGGRGGRGTGRGGNGGGDGLRVGLFRQRRELSRRRGRQPRRRTSLLTTPRWDFSARSVPVLCRASHCK</sequence>
<dbReference type="GO" id="GO:0000428">
    <property type="term" value="C:DNA-directed RNA polymerase complex"/>
    <property type="evidence" value="ECO:0007669"/>
    <property type="project" value="UniProtKB-KW"/>
</dbReference>
<proteinExistence type="evidence at transcript level"/>